<accession>A0A2P2E672</accession>
<dbReference type="SUPFAM" id="SSF103088">
    <property type="entry name" value="OmpA-like"/>
    <property type="match status" value="1"/>
</dbReference>
<feature type="region of interest" description="Disordered" evidence="9">
    <location>
        <begin position="51"/>
        <end position="76"/>
    </location>
</feature>
<gene>
    <name evidence="7" type="primary">pal</name>
    <name evidence="12" type="ORF">PbB2_00232</name>
</gene>
<evidence type="ECO:0000256" key="2">
    <source>
        <dbReference type="ARBA" id="ARBA00022729"/>
    </source>
</evidence>
<feature type="chain" id="PRO_5015141212" description="Peptidoglycan-associated protein" evidence="10">
    <location>
        <begin position="34"/>
        <end position="213"/>
    </location>
</feature>
<dbReference type="EMBL" id="BFBR01000001">
    <property type="protein sequence ID" value="GBF56575.1"/>
    <property type="molecule type" value="Genomic_DNA"/>
</dbReference>
<dbReference type="InterPro" id="IPR036737">
    <property type="entry name" value="OmpA-like_sf"/>
</dbReference>
<keyword evidence="4" id="KW-0564">Palmitate</keyword>
<protein>
    <recommendedName>
        <fullName evidence="7">Peptidoglycan-associated protein</fullName>
    </recommendedName>
</protein>
<dbReference type="InterPro" id="IPR039001">
    <property type="entry name" value="Pal"/>
</dbReference>
<evidence type="ECO:0000256" key="10">
    <source>
        <dbReference type="SAM" id="SignalP"/>
    </source>
</evidence>
<keyword evidence="7" id="KW-0131">Cell cycle</keyword>
<keyword evidence="6 12" id="KW-0449">Lipoprotein</keyword>
<evidence type="ECO:0000256" key="5">
    <source>
        <dbReference type="ARBA" id="ARBA00023237"/>
    </source>
</evidence>
<comment type="subunit">
    <text evidence="7">The Tol-Pal system is composed of five core proteins: the inner membrane proteins TolA, TolQ and TolR, the periplasmic protein TolB and the outer membrane protein Pal. They form a network linking the inner and outer membranes and the peptidoglycan layer.</text>
</comment>
<dbReference type="Pfam" id="PF00691">
    <property type="entry name" value="OmpA"/>
    <property type="match status" value="1"/>
</dbReference>
<comment type="caution">
    <text evidence="12">The sequence shown here is derived from an EMBL/GenBank/DDBJ whole genome shotgun (WGS) entry which is preliminary data.</text>
</comment>
<dbReference type="HAMAP" id="MF_02204">
    <property type="entry name" value="Pal"/>
    <property type="match status" value="1"/>
</dbReference>
<organism evidence="12 13">
    <name type="scientific">Candidatus Phycosocius bacilliformis</name>
    <dbReference type="NCBI Taxonomy" id="1445552"/>
    <lineage>
        <taxon>Bacteria</taxon>
        <taxon>Pseudomonadati</taxon>
        <taxon>Pseudomonadota</taxon>
        <taxon>Alphaproteobacteria</taxon>
        <taxon>Caulobacterales</taxon>
        <taxon>Caulobacterales incertae sedis</taxon>
        <taxon>Candidatus Phycosocius</taxon>
    </lineage>
</organism>
<dbReference type="InterPro" id="IPR050330">
    <property type="entry name" value="Bact_OuterMem_StrucFunc"/>
</dbReference>
<dbReference type="PRINTS" id="PR01021">
    <property type="entry name" value="OMPADOMAIN"/>
</dbReference>
<dbReference type="InterPro" id="IPR006664">
    <property type="entry name" value="OMP_bac"/>
</dbReference>
<feature type="signal peptide" evidence="10">
    <location>
        <begin position="1"/>
        <end position="33"/>
    </location>
</feature>
<evidence type="ECO:0000256" key="3">
    <source>
        <dbReference type="ARBA" id="ARBA00023136"/>
    </source>
</evidence>
<evidence type="ECO:0000259" key="11">
    <source>
        <dbReference type="PROSITE" id="PS51123"/>
    </source>
</evidence>
<evidence type="ECO:0000256" key="9">
    <source>
        <dbReference type="SAM" id="MobiDB-lite"/>
    </source>
</evidence>
<feature type="compositionally biased region" description="Low complexity" evidence="9">
    <location>
        <begin position="51"/>
        <end position="74"/>
    </location>
</feature>
<dbReference type="InterPro" id="IPR006665">
    <property type="entry name" value="OmpA-like"/>
</dbReference>
<dbReference type="OrthoDB" id="9809164at2"/>
<evidence type="ECO:0000256" key="6">
    <source>
        <dbReference type="ARBA" id="ARBA00023288"/>
    </source>
</evidence>
<dbReference type="RefSeq" id="WP_108983449.1">
    <property type="nucleotide sequence ID" value="NZ_BFBR01000001.1"/>
</dbReference>
<dbReference type="PROSITE" id="PS51123">
    <property type="entry name" value="OMPA_2"/>
    <property type="match status" value="1"/>
</dbReference>
<sequence>MTTALQTQSSNPRHHVKLGLLLVASSLVLTACASTKPAKPPVADTTAPVAANTEAAPTSAPAAPAADTSVSSAPLAPATQSPAYNYNQTNQGATNLSPYANLAEAGDRIFFLTDRFDLTDEARAILTRQAAWIKGNPGKRVIIAGNCDERGTREYNLALGARRASAARDFLTSLGVSADRIETVSYGKERPIDDRPNPEGWAVNRNAQTILLD</sequence>
<dbReference type="AlphaFoldDB" id="A0A2P2E672"/>
<comment type="similarity">
    <text evidence="7">Belongs to the Pal lipoprotein family.</text>
</comment>
<evidence type="ECO:0000313" key="13">
    <source>
        <dbReference type="Proteomes" id="UP000245086"/>
    </source>
</evidence>
<proteinExistence type="inferred from homology"/>
<keyword evidence="5" id="KW-0998">Cell outer membrane</keyword>
<keyword evidence="2 10" id="KW-0732">Signal</keyword>
<evidence type="ECO:0000313" key="12">
    <source>
        <dbReference type="EMBL" id="GBF56575.1"/>
    </source>
</evidence>
<keyword evidence="3 8" id="KW-0472">Membrane</keyword>
<dbReference type="PANTHER" id="PTHR30329:SF21">
    <property type="entry name" value="LIPOPROTEIN YIAD-RELATED"/>
    <property type="match status" value="1"/>
</dbReference>
<keyword evidence="7" id="KW-0132">Cell division</keyword>
<comment type="subcellular location">
    <subcellularLocation>
        <location evidence="1">Cell outer membrane</location>
    </subcellularLocation>
</comment>
<evidence type="ECO:0000256" key="1">
    <source>
        <dbReference type="ARBA" id="ARBA00004442"/>
    </source>
</evidence>
<evidence type="ECO:0000256" key="8">
    <source>
        <dbReference type="PROSITE-ProRule" id="PRU00473"/>
    </source>
</evidence>
<dbReference type="GO" id="GO:0051301">
    <property type="term" value="P:cell division"/>
    <property type="evidence" value="ECO:0007669"/>
    <property type="project" value="UniProtKB-UniRule"/>
</dbReference>
<dbReference type="GO" id="GO:0009279">
    <property type="term" value="C:cell outer membrane"/>
    <property type="evidence" value="ECO:0007669"/>
    <property type="project" value="UniProtKB-SubCell"/>
</dbReference>
<keyword evidence="13" id="KW-1185">Reference proteome</keyword>
<feature type="domain" description="OmpA-like" evidence="11">
    <location>
        <begin position="98"/>
        <end position="213"/>
    </location>
</feature>
<comment type="function">
    <text evidence="7">Part of the Tol-Pal system, which plays a role in outer membrane invagination during cell division and is important for maintaining outer membrane integrity.</text>
</comment>
<name>A0A2P2E672_9PROT</name>
<evidence type="ECO:0000256" key="7">
    <source>
        <dbReference type="HAMAP-Rule" id="MF_02204"/>
    </source>
</evidence>
<dbReference type="CDD" id="cd07185">
    <property type="entry name" value="OmpA_C-like"/>
    <property type="match status" value="1"/>
</dbReference>
<evidence type="ECO:0000256" key="4">
    <source>
        <dbReference type="ARBA" id="ARBA00023139"/>
    </source>
</evidence>
<dbReference type="PANTHER" id="PTHR30329">
    <property type="entry name" value="STATOR ELEMENT OF FLAGELLAR MOTOR COMPLEX"/>
    <property type="match status" value="1"/>
</dbReference>
<reference evidence="12 13" key="1">
    <citation type="journal article" date="2018" name="Genome Announc.">
        <title>Draft Genome Sequence of "Candidatus Phycosocius bacilliformis," an Alphaproteobacterial Ectosymbiont of the Hydrocarbon-Producing Green Alga Botryococcus braunii.</title>
        <authorList>
            <person name="Tanabe Y."/>
            <person name="Yamaguchi H."/>
            <person name="Watanabe M.M."/>
        </authorList>
    </citation>
    <scope>NUCLEOTIDE SEQUENCE [LARGE SCALE GENOMIC DNA]</scope>
    <source>
        <strain evidence="12 13">BOTRYCO-2</strain>
    </source>
</reference>
<dbReference type="Gene3D" id="3.30.1330.60">
    <property type="entry name" value="OmpA-like domain"/>
    <property type="match status" value="1"/>
</dbReference>
<dbReference type="Proteomes" id="UP000245086">
    <property type="component" value="Unassembled WGS sequence"/>
</dbReference>
<dbReference type="PRINTS" id="PR01023">
    <property type="entry name" value="NAFLGMOTY"/>
</dbReference>